<evidence type="ECO:0000313" key="3">
    <source>
        <dbReference type="Proteomes" id="UP001320420"/>
    </source>
</evidence>
<dbReference type="Pfam" id="PF19117">
    <property type="entry name" value="Mim2"/>
    <property type="match status" value="1"/>
</dbReference>
<dbReference type="GO" id="GO:0070096">
    <property type="term" value="P:mitochondrial outer membrane translocase complex assembly"/>
    <property type="evidence" value="ECO:0007669"/>
    <property type="project" value="InterPro"/>
</dbReference>
<proteinExistence type="predicted"/>
<dbReference type="PANTHER" id="PTHR28230:SF1">
    <property type="entry name" value="MITOCHONDRIAL IMPORT PROTEIN 2"/>
    <property type="match status" value="1"/>
</dbReference>
<dbReference type="PANTHER" id="PTHR28230">
    <property type="entry name" value="CHROMOSOME 1, WHOLE GENOME SHOTGUN SEQUENCE"/>
    <property type="match status" value="1"/>
</dbReference>
<dbReference type="GO" id="GO:0045040">
    <property type="term" value="P:protein insertion into mitochondrial outer membrane"/>
    <property type="evidence" value="ECO:0007669"/>
    <property type="project" value="InterPro"/>
</dbReference>
<dbReference type="Proteomes" id="UP001320420">
    <property type="component" value="Unassembled WGS sequence"/>
</dbReference>
<reference evidence="2 3" key="1">
    <citation type="submission" date="2024-02" db="EMBL/GenBank/DDBJ databases">
        <title>De novo assembly and annotation of 12 fungi associated with fruit tree decline syndrome in Ontario, Canada.</title>
        <authorList>
            <person name="Sulman M."/>
            <person name="Ellouze W."/>
            <person name="Ilyukhin E."/>
        </authorList>
    </citation>
    <scope>NUCLEOTIDE SEQUENCE [LARGE SCALE GENOMIC DNA]</scope>
    <source>
        <strain evidence="2 3">M11/M66-122</strain>
    </source>
</reference>
<dbReference type="EMBL" id="JAKJXP020000018">
    <property type="protein sequence ID" value="KAK7754753.1"/>
    <property type="molecule type" value="Genomic_DNA"/>
</dbReference>
<dbReference type="AlphaFoldDB" id="A0AAN9UV66"/>
<accession>A0AAN9UV66</accession>
<dbReference type="InterPro" id="IPR037652">
    <property type="entry name" value="Mim2"/>
</dbReference>
<dbReference type="GO" id="GO:0005741">
    <property type="term" value="C:mitochondrial outer membrane"/>
    <property type="evidence" value="ECO:0007669"/>
    <property type="project" value="TreeGrafter"/>
</dbReference>
<sequence length="108" mass="12185">MSLSDSFAIPDVSGSDNDDLDSLPSTSTESFDSDEDYADAQREWEASIQQLELLLTMIIIPFAGKYFGRKFAYWSWARYMEWLHNVEITWTSQKSFKAAGAVEAAATI</sequence>
<keyword evidence="3" id="KW-1185">Reference proteome</keyword>
<evidence type="ECO:0000313" key="2">
    <source>
        <dbReference type="EMBL" id="KAK7754753.1"/>
    </source>
</evidence>
<gene>
    <name evidence="2" type="ORF">SLS62_003313</name>
</gene>
<comment type="caution">
    <text evidence="2">The sequence shown here is derived from an EMBL/GenBank/DDBJ whole genome shotgun (WGS) entry which is preliminary data.</text>
</comment>
<organism evidence="2 3">
    <name type="scientific">Diatrype stigma</name>
    <dbReference type="NCBI Taxonomy" id="117547"/>
    <lineage>
        <taxon>Eukaryota</taxon>
        <taxon>Fungi</taxon>
        <taxon>Dikarya</taxon>
        <taxon>Ascomycota</taxon>
        <taxon>Pezizomycotina</taxon>
        <taxon>Sordariomycetes</taxon>
        <taxon>Xylariomycetidae</taxon>
        <taxon>Xylariales</taxon>
        <taxon>Diatrypaceae</taxon>
        <taxon>Diatrype</taxon>
    </lineage>
</organism>
<name>A0AAN9UV66_9PEZI</name>
<feature type="region of interest" description="Disordered" evidence="1">
    <location>
        <begin position="1"/>
        <end position="38"/>
    </location>
</feature>
<evidence type="ECO:0000256" key="1">
    <source>
        <dbReference type="SAM" id="MobiDB-lite"/>
    </source>
</evidence>
<protein>
    <submittedName>
        <fullName evidence="2">Uncharacterized protein</fullName>
    </submittedName>
</protein>